<organism evidence="1 2">
    <name type="scientific">Paenibacillus lautus</name>
    <name type="common">Bacillus lautus</name>
    <dbReference type="NCBI Taxonomy" id="1401"/>
    <lineage>
        <taxon>Bacteria</taxon>
        <taxon>Bacillati</taxon>
        <taxon>Bacillota</taxon>
        <taxon>Bacilli</taxon>
        <taxon>Bacillales</taxon>
        <taxon>Paenibacillaceae</taxon>
        <taxon>Paenibacillus</taxon>
    </lineage>
</organism>
<name>A0A1R1B232_PAELA</name>
<dbReference type="Pfam" id="PF00756">
    <property type="entry name" value="Esterase"/>
    <property type="match status" value="1"/>
</dbReference>
<dbReference type="PANTHER" id="PTHR48098">
    <property type="entry name" value="ENTEROCHELIN ESTERASE-RELATED"/>
    <property type="match status" value="1"/>
</dbReference>
<dbReference type="InterPro" id="IPR029058">
    <property type="entry name" value="AB_hydrolase_fold"/>
</dbReference>
<dbReference type="RefSeq" id="WP_076322903.1">
    <property type="nucleotide sequence ID" value="NZ_MRTF01000004.1"/>
</dbReference>
<dbReference type="SUPFAM" id="SSF53474">
    <property type="entry name" value="alpha/beta-Hydrolases"/>
    <property type="match status" value="1"/>
</dbReference>
<proteinExistence type="predicted"/>
<dbReference type="STRING" id="1401.BK123_13440"/>
<evidence type="ECO:0000313" key="2">
    <source>
        <dbReference type="Proteomes" id="UP000187074"/>
    </source>
</evidence>
<dbReference type="EMBL" id="MRTF01000004">
    <property type="protein sequence ID" value="OME92876.1"/>
    <property type="molecule type" value="Genomic_DNA"/>
</dbReference>
<gene>
    <name evidence="1" type="ORF">BK123_13440</name>
</gene>
<evidence type="ECO:0000313" key="1">
    <source>
        <dbReference type="EMBL" id="OME92876.1"/>
    </source>
</evidence>
<dbReference type="InterPro" id="IPR000801">
    <property type="entry name" value="Esterase-like"/>
</dbReference>
<comment type="caution">
    <text evidence="1">The sequence shown here is derived from an EMBL/GenBank/DDBJ whole genome shotgun (WGS) entry which is preliminary data.</text>
</comment>
<dbReference type="AlphaFoldDB" id="A0A1R1B232"/>
<reference evidence="1 2" key="1">
    <citation type="submission" date="2016-11" db="EMBL/GenBank/DDBJ databases">
        <title>Paenibacillus species isolates.</title>
        <authorList>
            <person name="Beno S.M."/>
        </authorList>
    </citation>
    <scope>NUCLEOTIDE SEQUENCE [LARGE SCALE GENOMIC DNA]</scope>
    <source>
        <strain evidence="1 2">FSL F4-0100</strain>
    </source>
</reference>
<dbReference type="PANTHER" id="PTHR48098:SF6">
    <property type="entry name" value="FERRI-BACILLIBACTIN ESTERASE BESA"/>
    <property type="match status" value="1"/>
</dbReference>
<protein>
    <submittedName>
        <fullName evidence="1">Esterase</fullName>
    </submittedName>
</protein>
<dbReference type="InterPro" id="IPR050583">
    <property type="entry name" value="Mycobacterial_A85_antigen"/>
</dbReference>
<dbReference type="Gene3D" id="3.40.50.1820">
    <property type="entry name" value="alpha/beta hydrolase"/>
    <property type="match status" value="1"/>
</dbReference>
<accession>A0A1R1B232</accession>
<dbReference type="Proteomes" id="UP000187074">
    <property type="component" value="Unassembled WGS sequence"/>
</dbReference>
<sequence>MNLSRLIAIKNFYSSILNNERDMFIYLPVSYEKDVEKRYPVLYMHDGQHMFFEDHKGESWDIHTTVDALVSEGKMKEIIVVAISHVEDTRISEYMHANPDGHNIFNTTNQGELYEEFLIKEVKPYIDKEYRTLPDKRNTALMGSSAGGLVSYNIGFRQSDTFGMVGSLCPFFVSVDPSTMEDRWLSRVYTEKKDLKIWLDVGDAEGFTVMEKHVRYVADILIKSGYQPGNDLMYYLAVNSGHSQKDWAARVHAPLIYFFGEIGTPVRVDLHGPEAVGIDGLKRTLNSVVHFDSGFMMTDLNATYEVGDPDILEVTKEGRLIPKKVGKTTITYMNNNLTDQFEIAVVPYISDTVTVNLSVKVPAFTPETDKLYAGIELPMIQEGLYGGTFEVPRGISFEFRISRGLGMHETDIQGREVPYRKFTTDDGLILNYEVDQWVDLIPENCKR</sequence>
<dbReference type="OrthoDB" id="9784036at2"/>